<evidence type="ECO:0000256" key="3">
    <source>
        <dbReference type="ARBA" id="ARBA00004906"/>
    </source>
</evidence>
<dbReference type="InterPro" id="IPR013083">
    <property type="entry name" value="Znf_RING/FYVE/PHD"/>
</dbReference>
<dbReference type="Gene3D" id="3.30.40.10">
    <property type="entry name" value="Zinc/RING finger domain, C3HC4 (zinc finger)"/>
    <property type="match status" value="1"/>
</dbReference>
<feature type="region of interest" description="Disordered" evidence="10">
    <location>
        <begin position="340"/>
        <end position="398"/>
    </location>
</feature>
<reference evidence="13" key="1">
    <citation type="submission" date="2025-08" db="UniProtKB">
        <authorList>
            <consortium name="RefSeq"/>
        </authorList>
    </citation>
    <scope>IDENTIFICATION</scope>
</reference>
<sequence>MSDNDSDEPIGRRNASIRTKSRSSGSRKRANLPARSKSKRKIISSDEESLEDAIVKKPEKHPSDMIHSEPTVPIDIVEPAKLTESSSLSPMLAASLEPPSFSPLLKGPPSPRHHNESLKWKHKVNLIGEKVVDPMIHICDKCHLPILIYARMIPCKHVFCLECGRAADKVCHKCNEKVSRVEQTTLGKVFMCTHQQSKTRELCKRTYLSQRDLQAHIAHRHVKCKEKEKTATVPVTRDPRSVHPLPAVPPTALQRVPSVPSVTVPAPTKPVVAFNPPPPAPPLPPIPALSAPVPPAGPPPPYLTPPPVYAPQMVPPPTAVYTGGQYPPVPSAVHASAYVHGPHPTAYGQPPPPPTAYAPQTAGYDDFRGAPPVATHWQQRPPHPPRDYRAPPQGYYRQ</sequence>
<comment type="catalytic activity">
    <reaction evidence="1">
        <text>S-ubiquitinyl-[E2 ubiquitin-conjugating enzyme]-L-cysteine + [acceptor protein]-L-lysine = [E2 ubiquitin-conjugating enzyme]-L-cysteine + N(6)-ubiquitinyl-[acceptor protein]-L-lysine.</text>
        <dbReference type="EC" id="2.3.2.27"/>
    </reaction>
</comment>
<evidence type="ECO:0000313" key="13">
    <source>
        <dbReference type="RefSeq" id="XP_028968133.1"/>
    </source>
</evidence>
<proteinExistence type="predicted"/>
<dbReference type="InterPro" id="IPR040380">
    <property type="entry name" value="HAKAI-like_RING-HC"/>
</dbReference>
<gene>
    <name evidence="13" type="primary">LOC100898758</name>
</gene>
<dbReference type="GO" id="GO:0030155">
    <property type="term" value="P:regulation of cell adhesion"/>
    <property type="evidence" value="ECO:0007669"/>
    <property type="project" value="TreeGrafter"/>
</dbReference>
<dbReference type="CDD" id="cd16508">
    <property type="entry name" value="RING-HC_HAKAI-like"/>
    <property type="match status" value="1"/>
</dbReference>
<dbReference type="Proteomes" id="UP000694867">
    <property type="component" value="Unplaced"/>
</dbReference>
<dbReference type="PANTHER" id="PTHR13480:SF0">
    <property type="entry name" value="E3 UBIQUITIN-PROTEIN LIGASE HAKAI"/>
    <property type="match status" value="1"/>
</dbReference>
<keyword evidence="12" id="KW-1185">Reference proteome</keyword>
<name>A0AAJ7WJE3_9ACAR</name>
<evidence type="ECO:0000256" key="9">
    <source>
        <dbReference type="ARBA" id="ARBA00041081"/>
    </source>
</evidence>
<evidence type="ECO:0000256" key="1">
    <source>
        <dbReference type="ARBA" id="ARBA00000900"/>
    </source>
</evidence>
<feature type="compositionally biased region" description="Basic and acidic residues" evidence="10">
    <location>
        <begin position="53"/>
        <end position="67"/>
    </location>
</feature>
<feature type="region of interest" description="Disordered" evidence="10">
    <location>
        <begin position="228"/>
        <end position="249"/>
    </location>
</feature>
<organism evidence="12 13">
    <name type="scientific">Galendromus occidentalis</name>
    <name type="common">western predatory mite</name>
    <dbReference type="NCBI Taxonomy" id="34638"/>
    <lineage>
        <taxon>Eukaryota</taxon>
        <taxon>Metazoa</taxon>
        <taxon>Ecdysozoa</taxon>
        <taxon>Arthropoda</taxon>
        <taxon>Chelicerata</taxon>
        <taxon>Arachnida</taxon>
        <taxon>Acari</taxon>
        <taxon>Parasitiformes</taxon>
        <taxon>Mesostigmata</taxon>
        <taxon>Gamasina</taxon>
        <taxon>Phytoseioidea</taxon>
        <taxon>Phytoseiidae</taxon>
        <taxon>Typhlodrominae</taxon>
        <taxon>Galendromus</taxon>
    </lineage>
</organism>
<dbReference type="GO" id="GO:0016567">
    <property type="term" value="P:protein ubiquitination"/>
    <property type="evidence" value="ECO:0007669"/>
    <property type="project" value="InterPro"/>
</dbReference>
<evidence type="ECO:0000313" key="12">
    <source>
        <dbReference type="Proteomes" id="UP000694867"/>
    </source>
</evidence>
<keyword evidence="7" id="KW-0833">Ubl conjugation pathway</keyword>
<dbReference type="Gene3D" id="6.10.140.2210">
    <property type="match status" value="1"/>
</dbReference>
<dbReference type="GO" id="GO:0061630">
    <property type="term" value="F:ubiquitin protein ligase activity"/>
    <property type="evidence" value="ECO:0007669"/>
    <property type="project" value="UniProtKB-EC"/>
</dbReference>
<evidence type="ECO:0000256" key="2">
    <source>
        <dbReference type="ARBA" id="ARBA00004123"/>
    </source>
</evidence>
<keyword evidence="5" id="KW-0217">Developmental protein</keyword>
<dbReference type="GO" id="GO:0005634">
    <property type="term" value="C:nucleus"/>
    <property type="evidence" value="ECO:0007669"/>
    <property type="project" value="UniProtKB-SubCell"/>
</dbReference>
<dbReference type="PANTHER" id="PTHR13480">
    <property type="entry name" value="E3 UBIQUITIN-PROTEIN LIGASE HAKAI-RELATED"/>
    <property type="match status" value="1"/>
</dbReference>
<feature type="region of interest" description="Disordered" evidence="10">
    <location>
        <begin position="1"/>
        <end position="72"/>
    </location>
</feature>
<keyword evidence="8" id="KW-0539">Nucleus</keyword>
<dbReference type="RefSeq" id="XP_028968133.1">
    <property type="nucleotide sequence ID" value="XM_029112300.1"/>
</dbReference>
<accession>A0AAJ7WJE3</accession>
<feature type="domain" description="Hakai C2H2 zinc finger" evidence="11">
    <location>
        <begin position="187"/>
        <end position="223"/>
    </location>
</feature>
<evidence type="ECO:0000256" key="6">
    <source>
        <dbReference type="ARBA" id="ARBA00022679"/>
    </source>
</evidence>
<dbReference type="Pfam" id="PF18408">
    <property type="entry name" value="zf_Hakai"/>
    <property type="match status" value="1"/>
</dbReference>
<protein>
    <recommendedName>
        <fullName evidence="9">E3 ubiquitin-protein ligase Hakai</fullName>
        <ecNumber evidence="4">2.3.2.27</ecNumber>
    </recommendedName>
</protein>
<evidence type="ECO:0000259" key="11">
    <source>
        <dbReference type="Pfam" id="PF18408"/>
    </source>
</evidence>
<comment type="subcellular location">
    <subcellularLocation>
        <location evidence="2">Nucleus</location>
    </subcellularLocation>
</comment>
<evidence type="ECO:0000256" key="4">
    <source>
        <dbReference type="ARBA" id="ARBA00012483"/>
    </source>
</evidence>
<comment type="pathway">
    <text evidence="3">Protein modification; protein ubiquitination.</text>
</comment>
<evidence type="ECO:0000256" key="10">
    <source>
        <dbReference type="SAM" id="MobiDB-lite"/>
    </source>
</evidence>
<evidence type="ECO:0000256" key="7">
    <source>
        <dbReference type="ARBA" id="ARBA00022786"/>
    </source>
</evidence>
<dbReference type="GeneID" id="100898758"/>
<dbReference type="InterPro" id="IPR040383">
    <property type="entry name" value="HAKAI/CBLL2"/>
</dbReference>
<evidence type="ECO:0000256" key="5">
    <source>
        <dbReference type="ARBA" id="ARBA00022473"/>
    </source>
</evidence>
<evidence type="ECO:0000256" key="8">
    <source>
        <dbReference type="ARBA" id="ARBA00023242"/>
    </source>
</evidence>
<dbReference type="AlphaFoldDB" id="A0AAJ7WJE3"/>
<dbReference type="EC" id="2.3.2.27" evidence="4"/>
<dbReference type="KEGG" id="goe:100898758"/>
<feature type="compositionally biased region" description="Basic residues" evidence="10">
    <location>
        <begin position="19"/>
        <end position="42"/>
    </location>
</feature>
<keyword evidence="6" id="KW-0808">Transferase</keyword>
<dbReference type="InterPro" id="IPR041042">
    <property type="entry name" value="Znf_Hakai"/>
</dbReference>